<accession>A0ABZ3E9F5</accession>
<dbReference type="EMBL" id="CP152382">
    <property type="protein sequence ID" value="XAF56121.1"/>
    <property type="molecule type" value="Genomic_DNA"/>
</dbReference>
<gene>
    <name evidence="1" type="ORF">AAGT77_20420</name>
</gene>
<reference evidence="1 2" key="1">
    <citation type="submission" date="2024-04" db="EMBL/GenBank/DDBJ databases">
        <title>Marinobacter sp. SBY-1.</title>
        <authorList>
            <person name="Pan C."/>
        </authorList>
    </citation>
    <scope>NUCLEOTIDE SEQUENCE [LARGE SCALE GENOMIC DNA]</scope>
    <source>
        <strain evidence="1 2">SBY-1</strain>
        <plasmid evidence="1 2">unnamed2</plasmid>
    </source>
</reference>
<dbReference type="Pfam" id="PF06834">
    <property type="entry name" value="TraU"/>
    <property type="match status" value="1"/>
</dbReference>
<keyword evidence="2" id="KW-1185">Reference proteome</keyword>
<evidence type="ECO:0000313" key="2">
    <source>
        <dbReference type="Proteomes" id="UP001445268"/>
    </source>
</evidence>
<dbReference type="InterPro" id="IPR009649">
    <property type="entry name" value="TraU"/>
</dbReference>
<sequence length="290" mass="31786">MFTQICWSCLTPIRMMGMDFFGGDVPSAASNDIICECDGVPGIPFATWLPRELIEVVSEPGCSPTLGGTSLPFAGNDWGNDNGKSSMSGNDREYRNAHKFAFPLGEMLNMVGGCPIQANELDLLNMTEWYPTWRDDMLAAVVFPETLIFANPAGLAACAADAAMTGLAGNEPSRLGYFCAGSWGTVYPMVGGVSGDNGKVDQHSLLATRMMALSHRLMTAGRSIGNRCSRPLALTLPRDQYKFQHFWPHPQAGSNHYIGETSYRWGSHRSSLTNDTLKVVWRWEDCCLRP</sequence>
<protein>
    <submittedName>
        <fullName evidence="1">TraU family protein</fullName>
    </submittedName>
</protein>
<dbReference type="Proteomes" id="UP001445268">
    <property type="component" value="Plasmid unnamed2"/>
</dbReference>
<dbReference type="RefSeq" id="WP_342632669.1">
    <property type="nucleotide sequence ID" value="NZ_CP152382.1"/>
</dbReference>
<evidence type="ECO:0000313" key="1">
    <source>
        <dbReference type="EMBL" id="XAF56121.1"/>
    </source>
</evidence>
<proteinExistence type="predicted"/>
<keyword evidence="1" id="KW-0614">Plasmid</keyword>
<organism evidence="1 2">
    <name type="scientific">Marinobacter alkaliphilus</name>
    <dbReference type="NCBI Taxonomy" id="254719"/>
    <lineage>
        <taxon>Bacteria</taxon>
        <taxon>Pseudomonadati</taxon>
        <taxon>Pseudomonadota</taxon>
        <taxon>Gammaproteobacteria</taxon>
        <taxon>Pseudomonadales</taxon>
        <taxon>Marinobacteraceae</taxon>
        <taxon>Marinobacter</taxon>
    </lineage>
</organism>
<geneLocation type="plasmid" evidence="1 2">
    <name>unnamed2</name>
</geneLocation>
<name>A0ABZ3E9F5_9GAMM</name>